<keyword evidence="9" id="KW-0482">Metalloprotease</keyword>
<feature type="transmembrane region" description="Helical" evidence="11">
    <location>
        <begin position="295"/>
        <end position="314"/>
    </location>
</feature>
<organism evidence="13 14">
    <name type="scientific">Sphingomonas donggukensis</name>
    <dbReference type="NCBI Taxonomy" id="2949093"/>
    <lineage>
        <taxon>Bacteria</taxon>
        <taxon>Pseudomonadati</taxon>
        <taxon>Pseudomonadota</taxon>
        <taxon>Alphaproteobacteria</taxon>
        <taxon>Sphingomonadales</taxon>
        <taxon>Sphingomonadaceae</taxon>
        <taxon>Sphingomonas</taxon>
    </lineage>
</organism>
<dbReference type="RefSeq" id="WP_250754118.1">
    <property type="nucleotide sequence ID" value="NZ_CP098401.1"/>
</dbReference>
<dbReference type="CDD" id="cd06163">
    <property type="entry name" value="S2P-M50_PDZ_RseP-like"/>
    <property type="match status" value="1"/>
</dbReference>
<gene>
    <name evidence="13" type="ORF">M9980_05130</name>
</gene>
<evidence type="ECO:0000256" key="8">
    <source>
        <dbReference type="ARBA" id="ARBA00022989"/>
    </source>
</evidence>
<dbReference type="SMART" id="SM00228">
    <property type="entry name" value="PDZ"/>
    <property type="match status" value="1"/>
</dbReference>
<evidence type="ECO:0000256" key="9">
    <source>
        <dbReference type="ARBA" id="ARBA00023049"/>
    </source>
</evidence>
<dbReference type="PROSITE" id="PS50106">
    <property type="entry name" value="PDZ"/>
    <property type="match status" value="1"/>
</dbReference>
<evidence type="ECO:0000256" key="2">
    <source>
        <dbReference type="ARBA" id="ARBA00004141"/>
    </source>
</evidence>
<evidence type="ECO:0000256" key="1">
    <source>
        <dbReference type="ARBA" id="ARBA00001947"/>
    </source>
</evidence>
<evidence type="ECO:0000256" key="7">
    <source>
        <dbReference type="ARBA" id="ARBA00022833"/>
    </source>
</evidence>
<keyword evidence="6" id="KW-0378">Hydrolase</keyword>
<evidence type="ECO:0000313" key="13">
    <source>
        <dbReference type="EMBL" id="URW76597.1"/>
    </source>
</evidence>
<feature type="domain" description="PDZ" evidence="12">
    <location>
        <begin position="130"/>
        <end position="185"/>
    </location>
</feature>
<feature type="transmembrane region" description="Helical" evidence="11">
    <location>
        <begin position="110"/>
        <end position="135"/>
    </location>
</feature>
<evidence type="ECO:0000256" key="10">
    <source>
        <dbReference type="ARBA" id="ARBA00023136"/>
    </source>
</evidence>
<evidence type="ECO:0000256" key="5">
    <source>
        <dbReference type="ARBA" id="ARBA00022692"/>
    </source>
</evidence>
<sequence length="377" mass="40376">MIEAPGIPLTVIAFLLLLGPLVFIHELGHYLAGRWFGVKADEFSVGFGREIAGFTDRRGTRWKFGWLPLGGYVKFAGDMSPASQPTADWLQLPAAERARTFQAKPLWQRAIIVAAGPFINLALAVLILAGFALAYGQSTTPPVVGAIEPNSAAAKAGVRPGDRIASIGGTGIERFDELKMYAALRPGERVALNVVRDGSVNTLPLTIGTLKQADRWGNAYQIGRIGIGPAEPVWSKVSLVEAPVVGVRRTGEIISMMVDTIGQVITGRRSVKEMGGPLRIAQVSGQQLSLGWPEFVSLIAMISINLGFINLLPVPILDGGHLMFYAVEAVRRRPLGVRAQEWAFRGGLAAILALMLLVTINDLGAFGLWRGIAGLIG</sequence>
<feature type="transmembrane region" description="Helical" evidence="11">
    <location>
        <begin position="342"/>
        <end position="360"/>
    </location>
</feature>
<evidence type="ECO:0000259" key="12">
    <source>
        <dbReference type="PROSITE" id="PS50106"/>
    </source>
</evidence>
<dbReference type="InterPro" id="IPR004387">
    <property type="entry name" value="Pept_M50_Zn"/>
</dbReference>
<evidence type="ECO:0000256" key="6">
    <source>
        <dbReference type="ARBA" id="ARBA00022801"/>
    </source>
</evidence>
<dbReference type="SUPFAM" id="SSF50156">
    <property type="entry name" value="PDZ domain-like"/>
    <property type="match status" value="1"/>
</dbReference>
<dbReference type="InterPro" id="IPR001478">
    <property type="entry name" value="PDZ"/>
</dbReference>
<keyword evidence="14" id="KW-1185">Reference proteome</keyword>
<keyword evidence="10 11" id="KW-0472">Membrane</keyword>
<dbReference type="EMBL" id="CP098401">
    <property type="protein sequence ID" value="URW76597.1"/>
    <property type="molecule type" value="Genomic_DNA"/>
</dbReference>
<dbReference type="Proteomes" id="UP001055580">
    <property type="component" value="Chromosome"/>
</dbReference>
<comment type="similarity">
    <text evidence="3">Belongs to the peptidase M50B family.</text>
</comment>
<keyword evidence="5 11" id="KW-0812">Transmembrane</keyword>
<evidence type="ECO:0000256" key="11">
    <source>
        <dbReference type="SAM" id="Phobius"/>
    </source>
</evidence>
<reference evidence="13" key="1">
    <citation type="submission" date="2022-05" db="EMBL/GenBank/DDBJ databases">
        <title>Sphingomonas sp. strain RMG20 Genome sequencing and assembly.</title>
        <authorList>
            <person name="Kim I."/>
        </authorList>
    </citation>
    <scope>NUCLEOTIDE SEQUENCE</scope>
    <source>
        <strain evidence="13">RMG20</strain>
    </source>
</reference>
<keyword evidence="7" id="KW-0862">Zinc</keyword>
<dbReference type="InterPro" id="IPR041489">
    <property type="entry name" value="PDZ_6"/>
</dbReference>
<keyword evidence="4" id="KW-0645">Protease</keyword>
<dbReference type="InterPro" id="IPR008915">
    <property type="entry name" value="Peptidase_M50"/>
</dbReference>
<dbReference type="InterPro" id="IPR036034">
    <property type="entry name" value="PDZ_sf"/>
</dbReference>
<comment type="subcellular location">
    <subcellularLocation>
        <location evidence="2">Membrane</location>
        <topology evidence="2">Multi-pass membrane protein</topology>
    </subcellularLocation>
</comment>
<dbReference type="PANTHER" id="PTHR42837:SF2">
    <property type="entry name" value="MEMBRANE METALLOPROTEASE ARASP2, CHLOROPLASTIC-RELATED"/>
    <property type="match status" value="1"/>
</dbReference>
<proteinExistence type="inferred from homology"/>
<dbReference type="CDD" id="cd23081">
    <property type="entry name" value="cpPDZ_EcRseP-like"/>
    <property type="match status" value="1"/>
</dbReference>
<dbReference type="PANTHER" id="PTHR42837">
    <property type="entry name" value="REGULATOR OF SIGMA-E PROTEASE RSEP"/>
    <property type="match status" value="1"/>
</dbReference>
<feature type="transmembrane region" description="Helical" evidence="11">
    <location>
        <begin position="6"/>
        <end position="24"/>
    </location>
</feature>
<accession>A0ABY4TW74</accession>
<dbReference type="Pfam" id="PF17820">
    <property type="entry name" value="PDZ_6"/>
    <property type="match status" value="1"/>
</dbReference>
<keyword evidence="8 11" id="KW-1133">Transmembrane helix</keyword>
<comment type="cofactor">
    <cofactor evidence="1">
        <name>Zn(2+)</name>
        <dbReference type="ChEBI" id="CHEBI:29105"/>
    </cofactor>
</comment>
<name>A0ABY4TW74_9SPHN</name>
<protein>
    <submittedName>
        <fullName evidence="13">M50 family metallopeptidase</fullName>
    </submittedName>
</protein>
<dbReference type="Gene3D" id="2.30.42.10">
    <property type="match status" value="1"/>
</dbReference>
<evidence type="ECO:0000256" key="4">
    <source>
        <dbReference type="ARBA" id="ARBA00022670"/>
    </source>
</evidence>
<evidence type="ECO:0000313" key="14">
    <source>
        <dbReference type="Proteomes" id="UP001055580"/>
    </source>
</evidence>
<evidence type="ECO:0000256" key="3">
    <source>
        <dbReference type="ARBA" id="ARBA00007931"/>
    </source>
</evidence>
<dbReference type="Pfam" id="PF02163">
    <property type="entry name" value="Peptidase_M50"/>
    <property type="match status" value="1"/>
</dbReference>